<name>A0ABR2YEB6_9CHLO</name>
<dbReference type="EMBL" id="JALJOT010000014">
    <property type="protein sequence ID" value="KAK9903572.1"/>
    <property type="molecule type" value="Genomic_DNA"/>
</dbReference>
<evidence type="ECO:0000313" key="2">
    <source>
        <dbReference type="Proteomes" id="UP001491310"/>
    </source>
</evidence>
<keyword evidence="2" id="KW-1185">Reference proteome</keyword>
<dbReference type="Proteomes" id="UP001491310">
    <property type="component" value="Unassembled WGS sequence"/>
</dbReference>
<sequence length="94" mass="10479">MKPGPPPTPIQHLAAGSSIADMAAQPEVWKALTKVHLKDIWANSLIESHAESEARDAMLATFWKEVEQLQGKLNEFGFESVDFTNSSHTSIQWF</sequence>
<organism evidence="1 2">
    <name type="scientific">Coccomyxa subellipsoidea</name>
    <dbReference type="NCBI Taxonomy" id="248742"/>
    <lineage>
        <taxon>Eukaryota</taxon>
        <taxon>Viridiplantae</taxon>
        <taxon>Chlorophyta</taxon>
        <taxon>core chlorophytes</taxon>
        <taxon>Trebouxiophyceae</taxon>
        <taxon>Trebouxiophyceae incertae sedis</taxon>
        <taxon>Coccomyxaceae</taxon>
        <taxon>Coccomyxa</taxon>
    </lineage>
</organism>
<comment type="caution">
    <text evidence="1">The sequence shown here is derived from an EMBL/GenBank/DDBJ whole genome shotgun (WGS) entry which is preliminary data.</text>
</comment>
<proteinExistence type="predicted"/>
<protein>
    <submittedName>
        <fullName evidence="1">Uncharacterized protein</fullName>
    </submittedName>
</protein>
<reference evidence="1 2" key="1">
    <citation type="journal article" date="2024" name="Nat. Commun.">
        <title>Phylogenomics reveals the evolutionary origins of lichenization in chlorophyte algae.</title>
        <authorList>
            <person name="Puginier C."/>
            <person name="Libourel C."/>
            <person name="Otte J."/>
            <person name="Skaloud P."/>
            <person name="Haon M."/>
            <person name="Grisel S."/>
            <person name="Petersen M."/>
            <person name="Berrin J.G."/>
            <person name="Delaux P.M."/>
            <person name="Dal Grande F."/>
            <person name="Keller J."/>
        </authorList>
    </citation>
    <scope>NUCLEOTIDE SEQUENCE [LARGE SCALE GENOMIC DNA]</scope>
    <source>
        <strain evidence="1 2">SAG 216-7</strain>
    </source>
</reference>
<gene>
    <name evidence="1" type="ORF">WJX75_009103</name>
</gene>
<accession>A0ABR2YEB6</accession>
<evidence type="ECO:0000313" key="1">
    <source>
        <dbReference type="EMBL" id="KAK9903572.1"/>
    </source>
</evidence>